<organism evidence="1">
    <name type="scientific">Ignisphaera aggregans</name>
    <dbReference type="NCBI Taxonomy" id="334771"/>
    <lineage>
        <taxon>Archaea</taxon>
        <taxon>Thermoproteota</taxon>
        <taxon>Thermoprotei</taxon>
        <taxon>Desulfurococcales</taxon>
        <taxon>Desulfurococcaceae</taxon>
        <taxon>Ignisphaera</taxon>
    </lineage>
</organism>
<comment type="caution">
    <text evidence="1">The sequence shown here is derived from an EMBL/GenBank/DDBJ whole genome shotgun (WGS) entry which is preliminary data.</text>
</comment>
<sequence>MPSTLHSVSQKLPKGSRKIIPCGGARGLAEAQDDEIWIGMKINHLDAAIKRMKSIGLRYPPKVYEMLITPPNPEHPTTHLISRA</sequence>
<evidence type="ECO:0000313" key="1">
    <source>
        <dbReference type="EMBL" id="HHR95946.1"/>
    </source>
</evidence>
<proteinExistence type="predicted"/>
<reference evidence="1" key="1">
    <citation type="journal article" date="2020" name="mSystems">
        <title>Genome- and Community-Level Interaction Insights into Carbon Utilization and Element Cycling Functions of Hydrothermarchaeota in Hydrothermal Sediment.</title>
        <authorList>
            <person name="Zhou Z."/>
            <person name="Liu Y."/>
            <person name="Xu W."/>
            <person name="Pan J."/>
            <person name="Luo Z.H."/>
            <person name="Li M."/>
        </authorList>
    </citation>
    <scope>NUCLEOTIDE SEQUENCE [LARGE SCALE GENOMIC DNA]</scope>
    <source>
        <strain evidence="1">SpSt-1</strain>
    </source>
</reference>
<dbReference type="AlphaFoldDB" id="A0A7C5UTX0"/>
<gene>
    <name evidence="1" type="ORF">ENL47_03790</name>
</gene>
<dbReference type="EMBL" id="DRUB01000067">
    <property type="protein sequence ID" value="HHR95946.1"/>
    <property type="molecule type" value="Genomic_DNA"/>
</dbReference>
<name>A0A7C5UTX0_9CREN</name>
<protein>
    <submittedName>
        <fullName evidence="1">Uncharacterized protein</fullName>
    </submittedName>
</protein>
<accession>A0A7C5UTX0</accession>